<dbReference type="AlphaFoldDB" id="A0A831TIV9"/>
<feature type="domain" description="HTH iclR-type" evidence="5">
    <location>
        <begin position="5"/>
        <end position="77"/>
    </location>
</feature>
<name>A0A831TIV9_9BACT</name>
<evidence type="ECO:0000259" key="6">
    <source>
        <dbReference type="PROSITE" id="PS51078"/>
    </source>
</evidence>
<accession>A0A831TIV9</accession>
<dbReference type="Pfam" id="PF09339">
    <property type="entry name" value="HTH_IclR"/>
    <property type="match status" value="1"/>
</dbReference>
<dbReference type="EMBL" id="DSIY01000241">
    <property type="protein sequence ID" value="HEG91799.1"/>
    <property type="molecule type" value="Genomic_DNA"/>
</dbReference>
<reference evidence="7" key="1">
    <citation type="journal article" date="2020" name="mSystems">
        <title>Genome- and Community-Level Interaction Insights into Carbon Utilization and Element Cycling Functions of Hydrothermarchaeota in Hydrothermal Sediment.</title>
        <authorList>
            <person name="Zhou Z."/>
            <person name="Liu Y."/>
            <person name="Xu W."/>
            <person name="Pan J."/>
            <person name="Luo Z.H."/>
            <person name="Li M."/>
        </authorList>
    </citation>
    <scope>NUCLEOTIDE SEQUENCE [LARGE SCALE GENOMIC DNA]</scope>
    <source>
        <strain evidence="7">SpSt-210</strain>
    </source>
</reference>
<evidence type="ECO:0000256" key="2">
    <source>
        <dbReference type="ARBA" id="ARBA00023125"/>
    </source>
</evidence>
<dbReference type="InterPro" id="IPR050707">
    <property type="entry name" value="HTH_MetabolicPath_Reg"/>
</dbReference>
<feature type="region of interest" description="Disordered" evidence="4">
    <location>
        <begin position="258"/>
        <end position="281"/>
    </location>
</feature>
<evidence type="ECO:0000256" key="4">
    <source>
        <dbReference type="SAM" id="MobiDB-lite"/>
    </source>
</evidence>
<evidence type="ECO:0000313" key="7">
    <source>
        <dbReference type="EMBL" id="HEG91799.1"/>
    </source>
</evidence>
<dbReference type="GO" id="GO:0003677">
    <property type="term" value="F:DNA binding"/>
    <property type="evidence" value="ECO:0007669"/>
    <property type="project" value="UniProtKB-KW"/>
</dbReference>
<dbReference type="SMART" id="SM00346">
    <property type="entry name" value="HTH_ICLR"/>
    <property type="match status" value="1"/>
</dbReference>
<evidence type="ECO:0000256" key="3">
    <source>
        <dbReference type="ARBA" id="ARBA00023163"/>
    </source>
</evidence>
<dbReference type="InterPro" id="IPR036390">
    <property type="entry name" value="WH_DNA-bd_sf"/>
</dbReference>
<feature type="domain" description="IclR-ED" evidence="6">
    <location>
        <begin position="71"/>
        <end position="255"/>
    </location>
</feature>
<sequence>MPRRVPAVDRAFDILELFLRTPQPESLSVPEIARALELPRSTVHELVGTLVARRYLRALEDHPYRFALDVKVFELGNAYAATLDLAREGQEVARRIAAACDETVHIAVLDGTEVFYIAKVDSTNAVRLVSAIGRRLPAHCTAVGKMLLSGLSDAELTERYRGVDRLPALTANSITSLDVLRRELAAIRQRGVAYDNCESNADARCVAAPVYDHRGHLVAAMSISFPTIRDTPERFCMLSKLVRLGAGELSRRLGYRGTIPDPEATLDPPPWHLERAGPERR</sequence>
<dbReference type="PANTHER" id="PTHR30136">
    <property type="entry name" value="HELIX-TURN-HELIX TRANSCRIPTIONAL REGULATOR, ICLR FAMILY"/>
    <property type="match status" value="1"/>
</dbReference>
<keyword evidence="2" id="KW-0238">DNA-binding</keyword>
<dbReference type="Pfam" id="PF01614">
    <property type="entry name" value="IclR_C"/>
    <property type="match status" value="1"/>
</dbReference>
<keyword evidence="3" id="KW-0804">Transcription</keyword>
<evidence type="ECO:0000259" key="5">
    <source>
        <dbReference type="PROSITE" id="PS51077"/>
    </source>
</evidence>
<organism evidence="7">
    <name type="scientific">Thermorudis peleae</name>
    <dbReference type="NCBI Taxonomy" id="1382356"/>
    <lineage>
        <taxon>Bacteria</taxon>
        <taxon>Pseudomonadati</taxon>
        <taxon>Thermomicrobiota</taxon>
        <taxon>Thermomicrobia</taxon>
        <taxon>Thermomicrobia incertae sedis</taxon>
        <taxon>Thermorudis</taxon>
    </lineage>
</organism>
<dbReference type="InterPro" id="IPR029016">
    <property type="entry name" value="GAF-like_dom_sf"/>
</dbReference>
<dbReference type="InterPro" id="IPR036388">
    <property type="entry name" value="WH-like_DNA-bd_sf"/>
</dbReference>
<dbReference type="SUPFAM" id="SSF55781">
    <property type="entry name" value="GAF domain-like"/>
    <property type="match status" value="1"/>
</dbReference>
<dbReference type="InterPro" id="IPR005471">
    <property type="entry name" value="Tscrpt_reg_IclR_N"/>
</dbReference>
<dbReference type="PANTHER" id="PTHR30136:SF2">
    <property type="entry name" value="TRANSCRIPTIONAL REGULATOR ICLR"/>
    <property type="match status" value="1"/>
</dbReference>
<dbReference type="GO" id="GO:0003700">
    <property type="term" value="F:DNA-binding transcription factor activity"/>
    <property type="evidence" value="ECO:0007669"/>
    <property type="project" value="TreeGrafter"/>
</dbReference>
<gene>
    <name evidence="7" type="ORF">ENP34_10230</name>
</gene>
<dbReference type="Gene3D" id="1.10.10.10">
    <property type="entry name" value="Winged helix-like DNA-binding domain superfamily/Winged helix DNA-binding domain"/>
    <property type="match status" value="1"/>
</dbReference>
<dbReference type="SUPFAM" id="SSF46785">
    <property type="entry name" value="Winged helix' DNA-binding domain"/>
    <property type="match status" value="1"/>
</dbReference>
<feature type="compositionally biased region" description="Basic and acidic residues" evidence="4">
    <location>
        <begin position="272"/>
        <end position="281"/>
    </location>
</feature>
<dbReference type="PROSITE" id="PS51077">
    <property type="entry name" value="HTH_ICLR"/>
    <property type="match status" value="1"/>
</dbReference>
<keyword evidence="1" id="KW-0805">Transcription regulation</keyword>
<dbReference type="Gene3D" id="3.30.450.40">
    <property type="match status" value="1"/>
</dbReference>
<comment type="caution">
    <text evidence="7">The sequence shown here is derived from an EMBL/GenBank/DDBJ whole genome shotgun (WGS) entry which is preliminary data.</text>
</comment>
<dbReference type="InterPro" id="IPR014757">
    <property type="entry name" value="Tscrpt_reg_IclR_C"/>
</dbReference>
<evidence type="ECO:0000256" key="1">
    <source>
        <dbReference type="ARBA" id="ARBA00023015"/>
    </source>
</evidence>
<dbReference type="PROSITE" id="PS51078">
    <property type="entry name" value="ICLR_ED"/>
    <property type="match status" value="1"/>
</dbReference>
<protein>
    <submittedName>
        <fullName evidence="7">IclR family transcriptional regulator</fullName>
    </submittedName>
</protein>
<dbReference type="GO" id="GO:0045892">
    <property type="term" value="P:negative regulation of DNA-templated transcription"/>
    <property type="evidence" value="ECO:0007669"/>
    <property type="project" value="TreeGrafter"/>
</dbReference>
<proteinExistence type="predicted"/>